<keyword evidence="8" id="KW-1185">Reference proteome</keyword>
<dbReference type="Gene3D" id="2.30.30.140">
    <property type="match status" value="1"/>
</dbReference>
<dbReference type="GO" id="GO:0006402">
    <property type="term" value="P:mRNA catabolic process"/>
    <property type="evidence" value="ECO:0007669"/>
    <property type="project" value="UniProtKB-UniRule"/>
</dbReference>
<reference evidence="7 8" key="1">
    <citation type="submission" date="2019-01" db="EMBL/GenBank/DDBJ databases">
        <title>Nuclear Genome Assembly of the Microalgal Biofuel strain Nannochloropsis salina CCMP1776.</title>
        <authorList>
            <person name="Hovde B."/>
        </authorList>
    </citation>
    <scope>NUCLEOTIDE SEQUENCE [LARGE SCALE GENOMIC DNA]</scope>
    <source>
        <strain evidence="7 8">CCMP1776</strain>
    </source>
</reference>
<gene>
    <name evidence="7" type="ORF">NSK_002097</name>
</gene>
<dbReference type="EMBL" id="SDOX01000008">
    <property type="protein sequence ID" value="TFJ86440.1"/>
    <property type="molecule type" value="Genomic_DNA"/>
</dbReference>
<dbReference type="InterPro" id="IPR002999">
    <property type="entry name" value="Tudor"/>
</dbReference>
<dbReference type="Proteomes" id="UP000355283">
    <property type="component" value="Unassembled WGS sequence"/>
</dbReference>
<dbReference type="InterPro" id="IPR016685">
    <property type="entry name" value="Silence_cplx_Nase-comp_TudorSN"/>
</dbReference>
<sequence length="931" mass="101009">MAEGSATVKAVVSGDTLILQGRSTGGPPPERQMSLSSLMAPRVARGPTGMAQEEPWGWAAREFLRRHCVGFQVSFKVDYTVPMLNNREFGTITLNGESLNRTVVKEGWARVRLPRTGNESEASPELEELVRLEAEALAEKKGLHAGEAEEGATREGVQWGPGVDTEAILQRIKGKPTRMTIEYVRDGGAFRALVLDSHIYVNLSLAGIAAPRVNFPPKTASAAGDGGAGATTVAAGTASKPEPYALESRNFTETRLLHRDVDVVVGGVDKYGTLYGTILHPKGNISVELLKAGLARIVEFSIDFASRENVLQYRLAERQAKAAQLRIWKGYVPPTVTGSKEFVGTVIEVVGGDLLVVKVETGKEAGEERKVSLASLRAPRQGNAKKGERGEPWAAEAKEFLREKVIGRSVVVTVEYEREIAVGERKEKRSYASVVIGKGAKRRSVAEMLVKEGLAVVTRHRDEGRAENYDDLLFAETAAKAGKKGMFSGGPAPLPPRVTDLSLDSKKARSYLPHLQREASVRAVVEYVFSGSRFKVYIPSENCSVMMALTSLRTPNPPRGSAVPGDKNARAGDPFGEDAKTHARQHLHQRTIEVSFADMDKNGVALGSVSVLTGGGERLPFGLELVKLGLARVDERGTTSLPAAFVHALHEAQVVAKAARRGIWSVPVEEVEEEEEVTVAQSEEPVEVSVSEIVDGVHFYYQEASNTEVLARVIEKMKALEAEGRSENAIAFEPRKGNIVAALFDDGSGPLWYRARVEDKLSMSNGGGFMVSFIDYGNKAIVGRSQVRTLDASFTAMPAQAKRAKLAFLRAPDLKDDFGQEAAVAFSRLAYGKVLRARVFGLERGTLLVSLQEEGENSSPATSMKTLNHLMVEEGLARLSKQADGVISKLGKSSAVNLVEEMKEAQELARRGRIGMWRYGDVADSDDEDAY</sequence>
<dbReference type="OrthoDB" id="10023235at2759"/>
<dbReference type="GO" id="GO:0031332">
    <property type="term" value="C:RNAi effector complex"/>
    <property type="evidence" value="ECO:0007669"/>
    <property type="project" value="InterPro"/>
</dbReference>
<accession>A0A4D9D4S0</accession>
<comment type="subcellular location">
    <subcellularLocation>
        <location evidence="1 4">Cytoplasm</location>
    </subcellularLocation>
</comment>
<dbReference type="PANTHER" id="PTHR12302">
    <property type="entry name" value="EBNA2 BINDING PROTEIN P100"/>
    <property type="match status" value="1"/>
</dbReference>
<feature type="domain" description="TNase-like" evidence="6">
    <location>
        <begin position="519"/>
        <end position="666"/>
    </location>
</feature>
<dbReference type="PIRSF" id="PIRSF017179">
    <property type="entry name" value="RISC-Tudor-SN"/>
    <property type="match status" value="1"/>
</dbReference>
<dbReference type="FunFam" id="2.40.50.90:FF:000018">
    <property type="entry name" value="Ribonuclease"/>
    <property type="match status" value="1"/>
</dbReference>
<dbReference type="Gene3D" id="2.40.50.90">
    <property type="match status" value="5"/>
</dbReference>
<dbReference type="GO" id="GO:0005634">
    <property type="term" value="C:nucleus"/>
    <property type="evidence" value="ECO:0007669"/>
    <property type="project" value="TreeGrafter"/>
</dbReference>
<feature type="domain" description="TNase-like" evidence="6">
    <location>
        <begin position="340"/>
        <end position="489"/>
    </location>
</feature>
<comment type="caution">
    <text evidence="7">The sequence shown here is derived from an EMBL/GenBank/DDBJ whole genome shotgun (WGS) entry which is preliminary data.</text>
</comment>
<dbReference type="PROSITE" id="PS50304">
    <property type="entry name" value="TUDOR"/>
    <property type="match status" value="1"/>
</dbReference>
<dbReference type="Pfam" id="PF00565">
    <property type="entry name" value="SNase"/>
    <property type="match status" value="4"/>
</dbReference>
<evidence type="ECO:0000256" key="2">
    <source>
        <dbReference type="ARBA" id="ARBA00022490"/>
    </source>
</evidence>
<dbReference type="PROSITE" id="PS50830">
    <property type="entry name" value="TNASE_3"/>
    <property type="match status" value="4"/>
</dbReference>
<dbReference type="GO" id="GO:0004518">
    <property type="term" value="F:nuclease activity"/>
    <property type="evidence" value="ECO:0007669"/>
    <property type="project" value="TreeGrafter"/>
</dbReference>
<evidence type="ECO:0000313" key="7">
    <source>
        <dbReference type="EMBL" id="TFJ86440.1"/>
    </source>
</evidence>
<dbReference type="AlphaFoldDB" id="A0A4D9D4S0"/>
<proteinExistence type="predicted"/>
<protein>
    <submittedName>
        <fullName evidence="7">Uncharacterized protein</fullName>
    </submittedName>
</protein>
<dbReference type="SMART" id="SM00318">
    <property type="entry name" value="SNc"/>
    <property type="match status" value="4"/>
</dbReference>
<dbReference type="SUPFAM" id="SSF63748">
    <property type="entry name" value="Tudor/PWWP/MBT"/>
    <property type="match status" value="1"/>
</dbReference>
<evidence type="ECO:0000256" key="4">
    <source>
        <dbReference type="PIRNR" id="PIRNR017179"/>
    </source>
</evidence>
<evidence type="ECO:0000259" key="6">
    <source>
        <dbReference type="PROSITE" id="PS50830"/>
    </source>
</evidence>
<evidence type="ECO:0000259" key="5">
    <source>
        <dbReference type="PROSITE" id="PS50304"/>
    </source>
</evidence>
<keyword evidence="2 4" id="KW-0963">Cytoplasm</keyword>
<feature type="domain" description="TNase-like" evidence="6">
    <location>
        <begin position="175"/>
        <end position="330"/>
    </location>
</feature>
<dbReference type="GO" id="GO:0031047">
    <property type="term" value="P:regulatory ncRNA-mediated gene silencing"/>
    <property type="evidence" value="ECO:0007669"/>
    <property type="project" value="UniProtKB-UniRule"/>
</dbReference>
<dbReference type="GO" id="GO:0005829">
    <property type="term" value="C:cytosol"/>
    <property type="evidence" value="ECO:0007669"/>
    <property type="project" value="UniProtKB-UniRule"/>
</dbReference>
<feature type="domain" description="TNase-like" evidence="6">
    <location>
        <begin position="2"/>
        <end position="146"/>
    </location>
</feature>
<dbReference type="Pfam" id="PF00567">
    <property type="entry name" value="TUDOR"/>
    <property type="match status" value="1"/>
</dbReference>
<evidence type="ECO:0000313" key="8">
    <source>
        <dbReference type="Proteomes" id="UP000355283"/>
    </source>
</evidence>
<dbReference type="PANTHER" id="PTHR12302:SF2">
    <property type="entry name" value="STAPHYLOCOCCAL NUCLEASE DOMAIN-CONTAINING PROTEIN 1"/>
    <property type="match status" value="1"/>
</dbReference>
<dbReference type="InterPro" id="IPR016071">
    <property type="entry name" value="Staphylococal_nuclease_OB-fold"/>
</dbReference>
<dbReference type="InterPro" id="IPR035437">
    <property type="entry name" value="SNase_OB-fold_sf"/>
</dbReference>
<dbReference type="SMART" id="SM00333">
    <property type="entry name" value="TUDOR"/>
    <property type="match status" value="1"/>
</dbReference>
<organism evidence="7 8">
    <name type="scientific">Nannochloropsis salina CCMP1776</name>
    <dbReference type="NCBI Taxonomy" id="1027361"/>
    <lineage>
        <taxon>Eukaryota</taxon>
        <taxon>Sar</taxon>
        <taxon>Stramenopiles</taxon>
        <taxon>Ochrophyta</taxon>
        <taxon>Eustigmatophyceae</taxon>
        <taxon>Eustigmatales</taxon>
        <taxon>Monodopsidaceae</taxon>
        <taxon>Microchloropsis</taxon>
        <taxon>Microchloropsis salina</taxon>
    </lineage>
</organism>
<evidence type="ECO:0000256" key="3">
    <source>
        <dbReference type="ARBA" id="ARBA00022737"/>
    </source>
</evidence>
<name>A0A4D9D4S0_9STRA</name>
<dbReference type="SUPFAM" id="SSF50199">
    <property type="entry name" value="Staphylococcal nuclease"/>
    <property type="match status" value="5"/>
</dbReference>
<dbReference type="GO" id="GO:0003723">
    <property type="term" value="F:RNA binding"/>
    <property type="evidence" value="ECO:0007669"/>
    <property type="project" value="UniProtKB-UniRule"/>
</dbReference>
<keyword evidence="3" id="KW-0677">Repeat</keyword>
<feature type="domain" description="Tudor" evidence="5">
    <location>
        <begin position="733"/>
        <end position="797"/>
    </location>
</feature>
<evidence type="ECO:0000256" key="1">
    <source>
        <dbReference type="ARBA" id="ARBA00004496"/>
    </source>
</evidence>